<dbReference type="Proteomes" id="UP001171945">
    <property type="component" value="Unassembled WGS sequence"/>
</dbReference>
<dbReference type="InterPro" id="IPR039424">
    <property type="entry name" value="SBP_5"/>
</dbReference>
<dbReference type="Pfam" id="PF00496">
    <property type="entry name" value="SBP_bac_5"/>
    <property type="match status" value="1"/>
</dbReference>
<dbReference type="InterPro" id="IPR000914">
    <property type="entry name" value="SBP_5_dom"/>
</dbReference>
<gene>
    <name evidence="5" type="ORF">QUF54_09015</name>
</gene>
<dbReference type="EMBL" id="JAUCGM010000666">
    <property type="protein sequence ID" value="MDM8563479.1"/>
    <property type="molecule type" value="Genomic_DNA"/>
</dbReference>
<comment type="similarity">
    <text evidence="1">Belongs to the bacterial solute-binding protein 5 family.</text>
</comment>
<feature type="domain" description="Solute-binding protein family 5" evidence="4">
    <location>
        <begin position="199"/>
        <end position="385"/>
    </location>
</feature>
<evidence type="ECO:0000256" key="3">
    <source>
        <dbReference type="ARBA" id="ARBA00022729"/>
    </source>
</evidence>
<sequence>MTKFISASIADAKILNPILNADGASSQITGFVFEGLLDYDENLNLRGRLATDWRITETVYLTVNSQASFPDGTRVTPDVMEMRIREAIESGNHARLKALVTEITRLPPEQQVKEVTLQEEEGKPTLVQVKINKPERLKFSLREVEQDFFTLLEPIIGADYEKNAPLDQWIEVSSPEKRELLRSQFAELMPLFEHNPIILFHLRKGVRFHDGHEFDAGDVKFTYESIMAHKNLSPRTSNFEPIKAVEIVDRYTVRIVYKRLFSPAIDAWSMGILPEHLLNEAALEREMNRRDLSSAARANFGLRDSQFNRHPIGVGPFRFVEWQSDEFIHLSRNEDYWEGSPEYKDYYYRIIPDPMTQEVEFLTGAIDSYGPEPHQAARYKKDERYQS</sequence>
<dbReference type="PANTHER" id="PTHR30290">
    <property type="entry name" value="PERIPLASMIC BINDING COMPONENT OF ABC TRANSPORTER"/>
    <property type="match status" value="1"/>
</dbReference>
<name>A0ABT7VV73_9GAMM</name>
<keyword evidence="2" id="KW-0813">Transport</keyword>
<accession>A0ABT7VV73</accession>
<evidence type="ECO:0000313" key="5">
    <source>
        <dbReference type="EMBL" id="MDM8563479.1"/>
    </source>
</evidence>
<protein>
    <submittedName>
        <fullName evidence="5">ABC transporter substrate-binding protein</fullName>
    </submittedName>
</protein>
<evidence type="ECO:0000256" key="1">
    <source>
        <dbReference type="ARBA" id="ARBA00005695"/>
    </source>
</evidence>
<proteinExistence type="inferred from homology"/>
<reference evidence="5" key="1">
    <citation type="submission" date="2023-06" db="EMBL/GenBank/DDBJ databases">
        <title>Uncultivated large filamentous bacteria from sulfidic sediments reveal new species and different genomic features in energy metabolism and defense.</title>
        <authorList>
            <person name="Fonseca A."/>
        </authorList>
    </citation>
    <scope>NUCLEOTIDE SEQUENCE</scope>
    <source>
        <strain evidence="5">HSG4</strain>
    </source>
</reference>
<keyword evidence="6" id="KW-1185">Reference proteome</keyword>
<organism evidence="5 6">
    <name type="scientific">Candidatus Marithioploca araucensis</name>
    <dbReference type="NCBI Taxonomy" id="70273"/>
    <lineage>
        <taxon>Bacteria</taxon>
        <taxon>Pseudomonadati</taxon>
        <taxon>Pseudomonadota</taxon>
        <taxon>Gammaproteobacteria</taxon>
        <taxon>Thiotrichales</taxon>
        <taxon>Thiotrichaceae</taxon>
        <taxon>Candidatus Marithioploca</taxon>
    </lineage>
</organism>
<evidence type="ECO:0000256" key="2">
    <source>
        <dbReference type="ARBA" id="ARBA00022448"/>
    </source>
</evidence>
<evidence type="ECO:0000259" key="4">
    <source>
        <dbReference type="Pfam" id="PF00496"/>
    </source>
</evidence>
<feature type="non-terminal residue" evidence="5">
    <location>
        <position position="387"/>
    </location>
</feature>
<dbReference type="PANTHER" id="PTHR30290:SF9">
    <property type="entry name" value="OLIGOPEPTIDE-BINDING PROTEIN APPA"/>
    <property type="match status" value="1"/>
</dbReference>
<dbReference type="SUPFAM" id="SSF53850">
    <property type="entry name" value="Periplasmic binding protein-like II"/>
    <property type="match status" value="2"/>
</dbReference>
<dbReference type="Gene3D" id="3.40.190.10">
    <property type="entry name" value="Periplasmic binding protein-like II"/>
    <property type="match status" value="1"/>
</dbReference>
<keyword evidence="3" id="KW-0732">Signal</keyword>
<comment type="caution">
    <text evidence="5">The sequence shown here is derived from an EMBL/GenBank/DDBJ whole genome shotgun (WGS) entry which is preliminary data.</text>
</comment>
<evidence type="ECO:0000313" key="6">
    <source>
        <dbReference type="Proteomes" id="UP001171945"/>
    </source>
</evidence>
<dbReference type="Gene3D" id="3.90.76.10">
    <property type="entry name" value="Dipeptide-binding Protein, Domain 1"/>
    <property type="match status" value="2"/>
</dbReference>